<feature type="binding site" evidence="15">
    <location>
        <position position="25"/>
    </location>
    <ligand>
        <name>a divalent metal cation</name>
        <dbReference type="ChEBI" id="CHEBI:60240"/>
    </ligand>
</feature>
<evidence type="ECO:0000256" key="1">
    <source>
        <dbReference type="ARBA" id="ARBA00001589"/>
    </source>
</evidence>
<evidence type="ECO:0000256" key="6">
    <source>
        <dbReference type="ARBA" id="ARBA00008853"/>
    </source>
</evidence>
<dbReference type="PANTHER" id="PTHR10907:SF47">
    <property type="entry name" value="REGUCALCIN"/>
    <property type="match status" value="1"/>
</dbReference>
<evidence type="ECO:0000256" key="15">
    <source>
        <dbReference type="PIRSR" id="PIRSR605511-2"/>
    </source>
</evidence>
<comment type="cofactor">
    <cofactor evidence="2">
        <name>Ca(2+)</name>
        <dbReference type="ChEBI" id="CHEBI:29108"/>
    </cofactor>
</comment>
<comment type="subcellular location">
    <subcellularLocation>
        <location evidence="5">Cytoplasm</location>
    </subcellularLocation>
</comment>
<dbReference type="InterPro" id="IPR005511">
    <property type="entry name" value="SMP-30"/>
</dbReference>
<name>A0A147B9K0_9ACAR</name>
<evidence type="ECO:0000256" key="8">
    <source>
        <dbReference type="ARBA" id="ARBA00016808"/>
    </source>
</evidence>
<dbReference type="Pfam" id="PF08450">
    <property type="entry name" value="SGL"/>
    <property type="match status" value="1"/>
</dbReference>
<dbReference type="EC" id="3.1.1.17" evidence="7"/>
<evidence type="ECO:0000256" key="7">
    <source>
        <dbReference type="ARBA" id="ARBA00013227"/>
    </source>
</evidence>
<feature type="domain" description="SMP-30/Gluconolactonase/LRE-like region" evidence="16">
    <location>
        <begin position="23"/>
        <end position="281"/>
    </location>
</feature>
<feature type="non-terminal residue" evidence="17">
    <location>
        <position position="1"/>
    </location>
</feature>
<feature type="binding site" evidence="15">
    <location>
        <position position="167"/>
    </location>
    <ligand>
        <name>a divalent metal cation</name>
        <dbReference type="ChEBI" id="CHEBI:60240"/>
    </ligand>
</feature>
<feature type="active site" description="Proton donor/acceptor" evidence="14">
    <location>
        <position position="222"/>
    </location>
</feature>
<keyword evidence="11" id="KW-0378">Hydrolase</keyword>
<comment type="cofactor">
    <cofactor evidence="15">
        <name>Zn(2+)</name>
        <dbReference type="ChEBI" id="CHEBI:29105"/>
    </cofactor>
    <text evidence="15">Binds 1 divalent metal cation per subunit.</text>
</comment>
<evidence type="ECO:0000256" key="4">
    <source>
        <dbReference type="ARBA" id="ARBA00001946"/>
    </source>
</evidence>
<keyword evidence="12" id="KW-0106">Calcium</keyword>
<keyword evidence="9" id="KW-0963">Cytoplasm</keyword>
<keyword evidence="10 15" id="KW-0479">Metal-binding</keyword>
<dbReference type="FunFam" id="2.120.10.30:FF:000027">
    <property type="entry name" value="Regucalcin homologue"/>
    <property type="match status" value="1"/>
</dbReference>
<dbReference type="Gene3D" id="2.120.10.30">
    <property type="entry name" value="TolB, C-terminal domain"/>
    <property type="match status" value="1"/>
</dbReference>
<dbReference type="InterPro" id="IPR011042">
    <property type="entry name" value="6-blade_b-propeller_TolB-like"/>
</dbReference>
<proteinExistence type="inferred from homology"/>
<evidence type="ECO:0000256" key="3">
    <source>
        <dbReference type="ARBA" id="ARBA00001936"/>
    </source>
</evidence>
<feature type="binding site" evidence="15">
    <location>
        <position position="112"/>
    </location>
    <ligand>
        <name>substrate</name>
    </ligand>
</feature>
<evidence type="ECO:0000256" key="12">
    <source>
        <dbReference type="ARBA" id="ARBA00022837"/>
    </source>
</evidence>
<organism evidence="17">
    <name type="scientific">Alectorobius mimon</name>
    <dbReference type="NCBI Taxonomy" id="360319"/>
    <lineage>
        <taxon>Eukaryota</taxon>
        <taxon>Metazoa</taxon>
        <taxon>Ecdysozoa</taxon>
        <taxon>Arthropoda</taxon>
        <taxon>Chelicerata</taxon>
        <taxon>Arachnida</taxon>
        <taxon>Acari</taxon>
        <taxon>Parasitiformes</taxon>
        <taxon>Ixodida</taxon>
        <taxon>Ixodoidea</taxon>
        <taxon>Argasidae</taxon>
        <taxon>Ornithodorinae</taxon>
        <taxon>Alectorobius</taxon>
    </lineage>
</organism>
<keyword evidence="15" id="KW-0862">Zinc</keyword>
<dbReference type="InterPro" id="IPR013658">
    <property type="entry name" value="SGL"/>
</dbReference>
<comment type="similarity">
    <text evidence="6">Belongs to the SMP-30/CGR1 family.</text>
</comment>
<dbReference type="PANTHER" id="PTHR10907">
    <property type="entry name" value="REGUCALCIN"/>
    <property type="match status" value="1"/>
</dbReference>
<dbReference type="SUPFAM" id="SSF63829">
    <property type="entry name" value="Calcium-dependent phosphotriesterase"/>
    <property type="match status" value="1"/>
</dbReference>
<dbReference type="EMBL" id="GEIB01000404">
    <property type="protein sequence ID" value="JAR87460.1"/>
    <property type="molecule type" value="Transcribed_RNA"/>
</dbReference>
<dbReference type="GO" id="GO:0005737">
    <property type="term" value="C:cytoplasm"/>
    <property type="evidence" value="ECO:0007669"/>
    <property type="project" value="UniProtKB-SubCell"/>
</dbReference>
<comment type="catalytic activity">
    <reaction evidence="1">
        <text>D-glucono-1,5-lactone + H2O = D-gluconate + H(+)</text>
        <dbReference type="Rhea" id="RHEA:10440"/>
        <dbReference type="ChEBI" id="CHEBI:15377"/>
        <dbReference type="ChEBI" id="CHEBI:15378"/>
        <dbReference type="ChEBI" id="CHEBI:16217"/>
        <dbReference type="ChEBI" id="CHEBI:18391"/>
        <dbReference type="EC" id="3.1.1.17"/>
    </reaction>
</comment>
<sequence>DKTSSVLASNMSVSVVSKRRSNLGEGPHWDCTSNTLLHIDAHLGDVCRLNVLSHETDSIHLDGLVTIVIPYRSNPDLAAITLDRQVRKLNWTTKGTELLAEVDQGKINNHFNDGKCDVTGRLWAGAYGIKGKEECPDDIDPEKGTLYSFDPPGMEPKAHVHKISISNGMTWSPDSKKFFYIDSFTRIIYSFDFNAATGELTNQQVFLDFNKVEAYKDKGYPDGMTHDIEGKLWVACYDASRVIRIDPETGKLLQEVTFPATKITSLCFGGQNYEDLYVTSAWRGLSDEERKNNLMRERSSGSRSWGPEDFNPTPSTFDVFQHLKVAVNTHLYENMSIVCTI</sequence>
<reference evidence="17" key="1">
    <citation type="submission" date="2016-03" db="EMBL/GenBank/DDBJ databases">
        <title>Gut transcriptome analysis on engorged females of Ornithodoros mimon (Acari: Argasidae) and phylogenetic inferences of soft ticks.</title>
        <authorList>
            <person name="Landulfo G.A."/>
            <person name="Giovanni D."/>
            <person name="Carvalho E."/>
            <person name="Junqueira-de-Azevedo I."/>
            <person name="Patane J."/>
            <person name="Mendoca R."/>
            <person name="Barros-Battesti D."/>
        </authorList>
    </citation>
    <scope>NUCLEOTIDE SEQUENCE</scope>
    <source>
        <strain evidence="17">Females</strain>
        <tissue evidence="17">Gut</tissue>
    </source>
</reference>
<dbReference type="GO" id="GO:0005509">
    <property type="term" value="F:calcium ion binding"/>
    <property type="evidence" value="ECO:0007669"/>
    <property type="project" value="TreeGrafter"/>
</dbReference>
<evidence type="ECO:0000256" key="2">
    <source>
        <dbReference type="ARBA" id="ARBA00001913"/>
    </source>
</evidence>
<evidence type="ECO:0000256" key="10">
    <source>
        <dbReference type="ARBA" id="ARBA00022723"/>
    </source>
</evidence>
<dbReference type="AlphaFoldDB" id="A0A147B9K0"/>
<evidence type="ECO:0000256" key="13">
    <source>
        <dbReference type="ARBA" id="ARBA00032464"/>
    </source>
</evidence>
<protein>
    <recommendedName>
        <fullName evidence="8">Regucalcin</fullName>
        <ecNumber evidence="7">3.1.1.17</ecNumber>
    </recommendedName>
    <alternativeName>
        <fullName evidence="13">Gluconolactonase</fullName>
    </alternativeName>
</protein>
<dbReference type="GO" id="GO:0019853">
    <property type="term" value="P:L-ascorbic acid biosynthetic process"/>
    <property type="evidence" value="ECO:0007669"/>
    <property type="project" value="TreeGrafter"/>
</dbReference>
<evidence type="ECO:0000259" key="16">
    <source>
        <dbReference type="Pfam" id="PF08450"/>
    </source>
</evidence>
<evidence type="ECO:0000256" key="14">
    <source>
        <dbReference type="PIRSR" id="PIRSR605511-1"/>
    </source>
</evidence>
<feature type="binding site" evidence="15">
    <location>
        <position position="133"/>
    </location>
    <ligand>
        <name>substrate</name>
    </ligand>
</feature>
<comment type="cofactor">
    <cofactor evidence="4">
        <name>Mg(2+)</name>
        <dbReference type="ChEBI" id="CHEBI:18420"/>
    </cofactor>
</comment>
<accession>A0A147B9K0</accession>
<dbReference type="PRINTS" id="PR01790">
    <property type="entry name" value="SMP30FAMILY"/>
</dbReference>
<feature type="non-terminal residue" evidence="17">
    <location>
        <position position="341"/>
    </location>
</feature>
<comment type="cofactor">
    <cofactor evidence="3">
        <name>Mn(2+)</name>
        <dbReference type="ChEBI" id="CHEBI:29035"/>
    </cofactor>
</comment>
<evidence type="ECO:0000313" key="17">
    <source>
        <dbReference type="EMBL" id="JAR87460.1"/>
    </source>
</evidence>
<dbReference type="GO" id="GO:0004341">
    <property type="term" value="F:gluconolactonase activity"/>
    <property type="evidence" value="ECO:0007669"/>
    <property type="project" value="UniProtKB-EC"/>
</dbReference>
<evidence type="ECO:0000256" key="5">
    <source>
        <dbReference type="ARBA" id="ARBA00004496"/>
    </source>
</evidence>
<evidence type="ECO:0000256" key="11">
    <source>
        <dbReference type="ARBA" id="ARBA00022801"/>
    </source>
</evidence>
<feature type="binding site" evidence="15">
    <location>
        <position position="222"/>
    </location>
    <ligand>
        <name>a divalent metal cation</name>
        <dbReference type="ChEBI" id="CHEBI:60240"/>
    </ligand>
</feature>
<evidence type="ECO:0000256" key="9">
    <source>
        <dbReference type="ARBA" id="ARBA00022490"/>
    </source>
</evidence>